<sequence length="258" mass="29465">MSNHQQELADFLKSLRQRCEPAQFGIAAGGRRRTQGLRREEVAQLAGISPTWYTWLEQARDISMSPAVLDRLASALRMDKTQRGYLFELAGKVDPQPHTHEDILPASSKQALVERISTPAYLLGRCWDIEAFNAAAGSLFTSWPASEVPLNLLHYVFFDPAARELVADWEQRARRLVAEFRADTHGLRDDPAFRLRFDRLEQSPEFRASWLRHDVLERQGGVRSFHHPVLGAISYQQYTFRLEQQEDVKLVILTPVAG</sequence>
<evidence type="ECO:0000313" key="2">
    <source>
        <dbReference type="EMBL" id="MBE9609474.1"/>
    </source>
</evidence>
<evidence type="ECO:0000313" key="3">
    <source>
        <dbReference type="Proteomes" id="UP000604481"/>
    </source>
</evidence>
<dbReference type="InterPro" id="IPR041413">
    <property type="entry name" value="MLTR_LBD"/>
</dbReference>
<dbReference type="PANTHER" id="PTHR35010:SF2">
    <property type="entry name" value="BLL4672 PROTEIN"/>
    <property type="match status" value="1"/>
</dbReference>
<gene>
    <name evidence="2" type="ORF">INR99_08925</name>
</gene>
<dbReference type="InterPro" id="IPR010982">
    <property type="entry name" value="Lambda_DNA-bd_dom_sf"/>
</dbReference>
<dbReference type="SMART" id="SM00530">
    <property type="entry name" value="HTH_XRE"/>
    <property type="match status" value="1"/>
</dbReference>
<dbReference type="GO" id="GO:0003677">
    <property type="term" value="F:DNA binding"/>
    <property type="evidence" value="ECO:0007669"/>
    <property type="project" value="InterPro"/>
</dbReference>
<dbReference type="RefSeq" id="WP_194115997.1">
    <property type="nucleotide sequence ID" value="NZ_JADFUA010000004.1"/>
</dbReference>
<dbReference type="EMBL" id="JADFUA010000004">
    <property type="protein sequence ID" value="MBE9609474.1"/>
    <property type="molecule type" value="Genomic_DNA"/>
</dbReference>
<dbReference type="Gene3D" id="1.10.260.40">
    <property type="entry name" value="lambda repressor-like DNA-binding domains"/>
    <property type="match status" value="1"/>
</dbReference>
<reference evidence="2 3" key="1">
    <citation type="submission" date="2020-10" db="EMBL/GenBank/DDBJ databases">
        <title>The genome sequence of Chitinilyticum litopenaei 4Y14.</title>
        <authorList>
            <person name="Liu Y."/>
        </authorList>
    </citation>
    <scope>NUCLEOTIDE SEQUENCE [LARGE SCALE GENOMIC DNA]</scope>
    <source>
        <strain evidence="2 3">4Y14</strain>
    </source>
</reference>
<dbReference type="InterPro" id="IPR001387">
    <property type="entry name" value="Cro/C1-type_HTH"/>
</dbReference>
<accession>A0A8J7KEF5</accession>
<feature type="domain" description="HTH cro/C1-type" evidence="1">
    <location>
        <begin position="11"/>
        <end position="83"/>
    </location>
</feature>
<organism evidence="2 3">
    <name type="scientific">Chitinilyticum piscinae</name>
    <dbReference type="NCBI Taxonomy" id="2866724"/>
    <lineage>
        <taxon>Bacteria</taxon>
        <taxon>Pseudomonadati</taxon>
        <taxon>Pseudomonadota</taxon>
        <taxon>Betaproteobacteria</taxon>
        <taxon>Neisseriales</taxon>
        <taxon>Chitinibacteraceae</taxon>
        <taxon>Chitinilyticum</taxon>
    </lineage>
</organism>
<dbReference type="Pfam" id="PF17765">
    <property type="entry name" value="MLTR_LBD"/>
    <property type="match status" value="1"/>
</dbReference>
<name>A0A8J7KEF5_9NEIS</name>
<dbReference type="Proteomes" id="UP000604481">
    <property type="component" value="Unassembled WGS sequence"/>
</dbReference>
<protein>
    <submittedName>
        <fullName evidence="2">Helix-turn-helix domain-containing protein</fullName>
    </submittedName>
</protein>
<evidence type="ECO:0000259" key="1">
    <source>
        <dbReference type="SMART" id="SM00530"/>
    </source>
</evidence>
<dbReference type="Gene3D" id="3.30.450.180">
    <property type="match status" value="1"/>
</dbReference>
<comment type="caution">
    <text evidence="2">The sequence shown here is derived from an EMBL/GenBank/DDBJ whole genome shotgun (WGS) entry which is preliminary data.</text>
</comment>
<dbReference type="CDD" id="cd00093">
    <property type="entry name" value="HTH_XRE"/>
    <property type="match status" value="1"/>
</dbReference>
<proteinExistence type="predicted"/>
<dbReference type="SUPFAM" id="SSF47413">
    <property type="entry name" value="lambda repressor-like DNA-binding domains"/>
    <property type="match status" value="1"/>
</dbReference>
<dbReference type="PANTHER" id="PTHR35010">
    <property type="entry name" value="BLL4672 PROTEIN-RELATED"/>
    <property type="match status" value="1"/>
</dbReference>
<keyword evidence="3" id="KW-1185">Reference proteome</keyword>
<dbReference type="Pfam" id="PF13560">
    <property type="entry name" value="HTH_31"/>
    <property type="match status" value="1"/>
</dbReference>
<dbReference type="AlphaFoldDB" id="A0A8J7KEF5"/>